<name>A0A841PCK5_9HYPH</name>
<dbReference type="AlphaFoldDB" id="A0A841PCK5"/>
<dbReference type="Proteomes" id="UP000556329">
    <property type="component" value="Unassembled WGS sequence"/>
</dbReference>
<evidence type="ECO:0000313" key="2">
    <source>
        <dbReference type="Proteomes" id="UP000556329"/>
    </source>
</evidence>
<sequence>MPHDEIYGEFVGAFVENYSLLNYHLRTDENLLLEFGEGYIERGGSHAAALPAVERRPSFSAIGATTASFRPPISTVGMSPRRAAS</sequence>
<evidence type="ECO:0000313" key="1">
    <source>
        <dbReference type="EMBL" id="MBB6411273.1"/>
    </source>
</evidence>
<organism evidence="1 2">
    <name type="scientific">Mesorhizobium sangaii</name>
    <dbReference type="NCBI Taxonomy" id="505389"/>
    <lineage>
        <taxon>Bacteria</taxon>
        <taxon>Pseudomonadati</taxon>
        <taxon>Pseudomonadota</taxon>
        <taxon>Alphaproteobacteria</taxon>
        <taxon>Hyphomicrobiales</taxon>
        <taxon>Phyllobacteriaceae</taxon>
        <taxon>Mesorhizobium</taxon>
    </lineage>
</organism>
<dbReference type="RefSeq" id="WP_184874260.1">
    <property type="nucleotide sequence ID" value="NZ_JACHEF010000003.1"/>
</dbReference>
<dbReference type="EMBL" id="JACHEF010000003">
    <property type="protein sequence ID" value="MBB6411273.1"/>
    <property type="molecule type" value="Genomic_DNA"/>
</dbReference>
<reference evidence="1 2" key="1">
    <citation type="submission" date="2020-08" db="EMBL/GenBank/DDBJ databases">
        <title>Genomic Encyclopedia of Type Strains, Phase IV (KMG-IV): sequencing the most valuable type-strain genomes for metagenomic binning, comparative biology and taxonomic classification.</title>
        <authorList>
            <person name="Goeker M."/>
        </authorList>
    </citation>
    <scope>NUCLEOTIDE SEQUENCE [LARGE SCALE GENOMIC DNA]</scope>
    <source>
        <strain evidence="1 2">DSM 100039</strain>
    </source>
</reference>
<comment type="caution">
    <text evidence="1">The sequence shown here is derived from an EMBL/GenBank/DDBJ whole genome shotgun (WGS) entry which is preliminary data.</text>
</comment>
<accession>A0A841PCK5</accession>
<protein>
    <submittedName>
        <fullName evidence="1">Uncharacterized protein</fullName>
    </submittedName>
</protein>
<gene>
    <name evidence="1" type="ORF">HNQ71_003947</name>
</gene>
<proteinExistence type="predicted"/>
<keyword evidence="2" id="KW-1185">Reference proteome</keyword>